<dbReference type="GO" id="GO:0009002">
    <property type="term" value="F:serine-type D-Ala-D-Ala carboxypeptidase activity"/>
    <property type="evidence" value="ECO:0007669"/>
    <property type="project" value="UniProtKB-EC"/>
</dbReference>
<name>A0ABY4E8W3_VITST</name>
<evidence type="ECO:0000256" key="9">
    <source>
        <dbReference type="ARBA" id="ARBA00022960"/>
    </source>
</evidence>
<feature type="domain" description="Penicillin-binding protein dimerisation" evidence="16">
    <location>
        <begin position="66"/>
        <end position="241"/>
    </location>
</feature>
<dbReference type="Pfam" id="PF03717">
    <property type="entry name" value="PBP_dimer"/>
    <property type="match status" value="1"/>
</dbReference>
<dbReference type="EC" id="3.4.16.4" evidence="14"/>
<feature type="active site" description="Acyl-ester intermediate" evidence="14">
    <location>
        <position position="333"/>
    </location>
</feature>
<protein>
    <recommendedName>
        <fullName evidence="14">Peptidoglycan D,D-transpeptidase MrdA</fullName>
        <ecNumber evidence="14">3.4.16.4</ecNumber>
    </recommendedName>
    <alternativeName>
        <fullName evidence="14">Penicillin-binding protein 2</fullName>
        <shortName evidence="14">PBP-2</shortName>
    </alternativeName>
</protein>
<feature type="domain" description="Penicillin-binding protein transpeptidase" evidence="15">
    <location>
        <begin position="274"/>
        <end position="616"/>
    </location>
</feature>
<evidence type="ECO:0000256" key="5">
    <source>
        <dbReference type="ARBA" id="ARBA00022645"/>
    </source>
</evidence>
<reference evidence="17" key="1">
    <citation type="submission" date="2021-12" db="EMBL/GenBank/DDBJ databases">
        <authorList>
            <person name="Veyrier F.J."/>
        </authorList>
    </citation>
    <scope>NUCLEOTIDE SEQUENCE</scope>
    <source>
        <strain evidence="17">SAG 1488-6</strain>
    </source>
</reference>
<comment type="catalytic activity">
    <reaction evidence="14">
        <text>Preferential cleavage: (Ac)2-L-Lys-D-Ala-|-D-Ala. Also transpeptidation of peptidyl-alanyl moieties that are N-acyl substituents of D-alanine.</text>
        <dbReference type="EC" id="3.4.16.4"/>
    </reaction>
</comment>
<dbReference type="InterPro" id="IPR005311">
    <property type="entry name" value="PBP_dimer"/>
</dbReference>
<keyword evidence="5 14" id="KW-0121">Carboxypeptidase</keyword>
<keyword evidence="9 14" id="KW-0133">Cell shape</keyword>
<keyword evidence="18" id="KW-1185">Reference proteome</keyword>
<dbReference type="Pfam" id="PF00905">
    <property type="entry name" value="Transpeptidase"/>
    <property type="match status" value="1"/>
</dbReference>
<dbReference type="HAMAP" id="MF_02081">
    <property type="entry name" value="MrdA_transpept"/>
    <property type="match status" value="1"/>
</dbReference>
<gene>
    <name evidence="14 17" type="primary">mrdA</name>
    <name evidence="17" type="ORF">LVJ81_08700</name>
</gene>
<dbReference type="Proteomes" id="UP000832034">
    <property type="component" value="Chromosome"/>
</dbReference>
<feature type="transmembrane region" description="Helical" evidence="14">
    <location>
        <begin position="21"/>
        <end position="43"/>
    </location>
</feature>
<evidence type="ECO:0000256" key="7">
    <source>
        <dbReference type="ARBA" id="ARBA00022692"/>
    </source>
</evidence>
<dbReference type="SUPFAM" id="SSF56601">
    <property type="entry name" value="beta-lactamase/transpeptidase-like"/>
    <property type="match status" value="1"/>
</dbReference>
<comment type="similarity">
    <text evidence="14">Belongs to the transpeptidase family. MrdA subfamily.</text>
</comment>
<dbReference type="Gene3D" id="3.40.710.10">
    <property type="entry name" value="DD-peptidase/beta-lactamase superfamily"/>
    <property type="match status" value="1"/>
</dbReference>
<evidence type="ECO:0000256" key="1">
    <source>
        <dbReference type="ARBA" id="ARBA00004167"/>
    </source>
</evidence>
<keyword evidence="7 14" id="KW-0812">Transmembrane</keyword>
<keyword evidence="4 14" id="KW-0997">Cell inner membrane</keyword>
<evidence type="ECO:0000256" key="13">
    <source>
        <dbReference type="ARBA" id="ARBA00023316"/>
    </source>
</evidence>
<evidence type="ECO:0000313" key="17">
    <source>
        <dbReference type="EMBL" id="UOO91714.1"/>
    </source>
</evidence>
<accession>A0ABY4E8W3</accession>
<dbReference type="InterPro" id="IPR017790">
    <property type="entry name" value="Penicillin-binding_protein_2"/>
</dbReference>
<dbReference type="NCBIfam" id="TIGR03423">
    <property type="entry name" value="pbp2_mrdA"/>
    <property type="match status" value="1"/>
</dbReference>
<keyword evidence="6 14" id="KW-0645">Protease</keyword>
<evidence type="ECO:0000256" key="4">
    <source>
        <dbReference type="ARBA" id="ARBA00022519"/>
    </source>
</evidence>
<dbReference type="InterPro" id="IPR012338">
    <property type="entry name" value="Beta-lactam/transpept-like"/>
</dbReference>
<dbReference type="InterPro" id="IPR036138">
    <property type="entry name" value="PBP_dimer_sf"/>
</dbReference>
<comment type="function">
    <text evidence="14">Catalyzes cross-linking of the peptidoglycan cell wall.</text>
</comment>
<evidence type="ECO:0000256" key="2">
    <source>
        <dbReference type="ARBA" id="ARBA00004236"/>
    </source>
</evidence>
<keyword evidence="12 14" id="KW-0472">Membrane</keyword>
<comment type="caution">
    <text evidence="14">Lacks conserved residue(s) required for the propagation of feature annotation.</text>
</comment>
<dbReference type="Gene3D" id="3.90.1310.10">
    <property type="entry name" value="Penicillin-binding protein 2a (Domain 2)"/>
    <property type="match status" value="1"/>
</dbReference>
<sequence>MKSLREYQSRFKQRNQRDFQLRLLVSFVVVLILSVVLIVRFAYLQVEKHDEFVQRATSNRVSVIPTPPIRGEITDVNGVVLARNYPAYSLEIIPSKIESKFDDLVVQLQKYVTVSDADIKRYRRMRAQSRAYENIPLKLKLSIDEASALAPELYQFPGVEINARTFREYPYGKLTAHILGYIGRISTKDLDKLSEDGRQDLYRGTTHIGKLGLESYYEPQLHGIPGMQEVEKDATGNIVRVLNKMPAQTGQTLRLALDIRVQQEADRLLGNRRGAVVAIDPQTGGILALVSKPTFDPNLFIDGIDTESWKALNENWETPMLNRTTQGLYPPGSTFKPFMAMAMLESGKLTQTSIVPAPGAWSIPGTKHVYRDSVKSGYAPMNLQRAITVSSDTFFYRIGYEMGINMVAPHLRRFGLGERTGIDLPNENRGILPTKEWKAERFKKGKPREREWHPSEMVSISIGQGYNTYTPLQMAHATATLANNGVSFRPHVVKELHNHQTREITLVDPKPEAVLPYQQNNFNYVKQGMQNVLRPGGTAWRVGSGLQYSMAGKTGTAQVKSIAQGATYNAAALAERHRDHAWFIAFAPVENPKIAIAVILENGGWGATAAPIARQLSDFYLLKVLGNKGSSDDLRIPQANTVLADETLISSNSKDNKTTHAQTSLQAAFQSAQKIPRAASGVTP</sequence>
<keyword evidence="3 14" id="KW-1003">Cell membrane</keyword>
<dbReference type="InterPro" id="IPR001460">
    <property type="entry name" value="PCN-bd_Tpept"/>
</dbReference>
<evidence type="ECO:0000259" key="16">
    <source>
        <dbReference type="Pfam" id="PF03717"/>
    </source>
</evidence>
<keyword evidence="13 14" id="KW-0961">Cell wall biogenesis/degradation</keyword>
<evidence type="ECO:0000256" key="8">
    <source>
        <dbReference type="ARBA" id="ARBA00022801"/>
    </source>
</evidence>
<dbReference type="RefSeq" id="WP_019958690.1">
    <property type="nucleotide sequence ID" value="NZ_CP091512.1"/>
</dbReference>
<reference evidence="17" key="2">
    <citation type="journal article" date="2022" name="Res Sq">
        <title>Evolution of multicellular longitudinally dividing oral cavity symbionts (Neisseriaceae).</title>
        <authorList>
            <person name="Nyongesa S."/>
            <person name="Weber P."/>
            <person name="Bernet E."/>
            <person name="Pullido F."/>
            <person name="Nieckarz M."/>
            <person name="Delaby M."/>
            <person name="Nieves C."/>
            <person name="Viehboeck T."/>
            <person name="Krause N."/>
            <person name="Rivera-Millot A."/>
            <person name="Nakamura A."/>
            <person name="Vischer N."/>
            <person name="VanNieuwenhze M."/>
            <person name="Brun Y."/>
            <person name="Cava F."/>
            <person name="Bulgheresi S."/>
            <person name="Veyrier F."/>
        </authorList>
    </citation>
    <scope>NUCLEOTIDE SEQUENCE</scope>
    <source>
        <strain evidence="17">SAG 1488-6</strain>
    </source>
</reference>
<dbReference type="SUPFAM" id="SSF56519">
    <property type="entry name" value="Penicillin binding protein dimerisation domain"/>
    <property type="match status" value="1"/>
</dbReference>
<dbReference type="Gene3D" id="3.30.1390.30">
    <property type="entry name" value="Penicillin-binding protein 2a, domain 3"/>
    <property type="match status" value="1"/>
</dbReference>
<keyword evidence="8 14" id="KW-0378">Hydrolase</keyword>
<comment type="subcellular location">
    <subcellularLocation>
        <location evidence="14">Cell inner membrane</location>
        <topology evidence="14">Single-pass membrane protein</topology>
    </subcellularLocation>
    <subcellularLocation>
        <location evidence="2">Cell membrane</location>
    </subcellularLocation>
    <subcellularLocation>
        <location evidence="1">Membrane</location>
        <topology evidence="1">Single-pass membrane protein</topology>
    </subcellularLocation>
</comment>
<keyword evidence="10 14" id="KW-0573">Peptidoglycan synthesis</keyword>
<evidence type="ECO:0000256" key="11">
    <source>
        <dbReference type="ARBA" id="ARBA00022989"/>
    </source>
</evidence>
<dbReference type="InterPro" id="IPR050515">
    <property type="entry name" value="Beta-lactam/transpept"/>
</dbReference>
<evidence type="ECO:0000259" key="15">
    <source>
        <dbReference type="Pfam" id="PF00905"/>
    </source>
</evidence>
<dbReference type="EMBL" id="CP091512">
    <property type="protein sequence ID" value="UOO91714.1"/>
    <property type="molecule type" value="Genomic_DNA"/>
</dbReference>
<evidence type="ECO:0000256" key="10">
    <source>
        <dbReference type="ARBA" id="ARBA00022984"/>
    </source>
</evidence>
<dbReference type="PANTHER" id="PTHR30627:SF2">
    <property type="entry name" value="PEPTIDOGLYCAN D,D-TRANSPEPTIDASE MRDA"/>
    <property type="match status" value="1"/>
</dbReference>
<comment type="pathway">
    <text evidence="14">Cell wall biogenesis; peptidoglycan biosynthesis.</text>
</comment>
<organism evidence="17 18">
    <name type="scientific">Vitreoscilla stercoraria</name>
    <dbReference type="NCBI Taxonomy" id="61"/>
    <lineage>
        <taxon>Bacteria</taxon>
        <taxon>Pseudomonadati</taxon>
        <taxon>Pseudomonadota</taxon>
        <taxon>Betaproteobacteria</taxon>
        <taxon>Neisseriales</taxon>
        <taxon>Neisseriaceae</taxon>
        <taxon>Vitreoscilla</taxon>
    </lineage>
</organism>
<evidence type="ECO:0000256" key="3">
    <source>
        <dbReference type="ARBA" id="ARBA00022475"/>
    </source>
</evidence>
<dbReference type="PANTHER" id="PTHR30627">
    <property type="entry name" value="PEPTIDOGLYCAN D,D-TRANSPEPTIDASE"/>
    <property type="match status" value="1"/>
</dbReference>
<evidence type="ECO:0000256" key="12">
    <source>
        <dbReference type="ARBA" id="ARBA00023136"/>
    </source>
</evidence>
<keyword evidence="11 14" id="KW-1133">Transmembrane helix</keyword>
<evidence type="ECO:0000256" key="14">
    <source>
        <dbReference type="HAMAP-Rule" id="MF_02081"/>
    </source>
</evidence>
<evidence type="ECO:0000256" key="6">
    <source>
        <dbReference type="ARBA" id="ARBA00022670"/>
    </source>
</evidence>
<proteinExistence type="inferred from homology"/>
<evidence type="ECO:0000313" key="18">
    <source>
        <dbReference type="Proteomes" id="UP000832034"/>
    </source>
</evidence>